<name>A0AAP3V2Z6_9PROT</name>
<feature type="domain" description="BioF2-like acetyltransferase" evidence="1">
    <location>
        <begin position="185"/>
        <end position="329"/>
    </location>
</feature>
<evidence type="ECO:0000313" key="3">
    <source>
        <dbReference type="Proteomes" id="UP001301140"/>
    </source>
</evidence>
<evidence type="ECO:0000313" key="2">
    <source>
        <dbReference type="EMBL" id="MDF1586067.1"/>
    </source>
</evidence>
<dbReference type="SUPFAM" id="SSF55729">
    <property type="entry name" value="Acyl-CoA N-acyltransferases (Nat)"/>
    <property type="match status" value="1"/>
</dbReference>
<dbReference type="AlphaFoldDB" id="A0AAP3V2Z6"/>
<proteinExistence type="predicted"/>
<accession>A0AAP3V2Z6</accession>
<comment type="caution">
    <text evidence="2">The sequence shown here is derived from an EMBL/GenBank/DDBJ whole genome shotgun (WGS) entry which is preliminary data.</text>
</comment>
<dbReference type="EMBL" id="JARGEQ010000061">
    <property type="protein sequence ID" value="MDF1586067.1"/>
    <property type="molecule type" value="Genomic_DNA"/>
</dbReference>
<gene>
    <name evidence="2" type="ORF">PZ740_06685</name>
</gene>
<dbReference type="Proteomes" id="UP001301140">
    <property type="component" value="Unassembled WGS sequence"/>
</dbReference>
<dbReference type="Pfam" id="PF13480">
    <property type="entry name" value="Acetyltransf_6"/>
    <property type="match status" value="1"/>
</dbReference>
<dbReference type="RefSeq" id="WP_327788487.1">
    <property type="nucleotide sequence ID" value="NZ_JARGEQ010000061.1"/>
</dbReference>
<protein>
    <submittedName>
        <fullName evidence="2">GNAT family N-acetyltransferase</fullName>
    </submittedName>
</protein>
<dbReference type="InterPro" id="IPR016181">
    <property type="entry name" value="Acyl_CoA_acyltransferase"/>
</dbReference>
<evidence type="ECO:0000259" key="1">
    <source>
        <dbReference type="Pfam" id="PF13480"/>
    </source>
</evidence>
<reference evidence="2 3" key="1">
    <citation type="submission" date="2023-03" db="EMBL/GenBank/DDBJ databases">
        <title>YIM 152171 draft genome.</title>
        <authorList>
            <person name="Yang Z."/>
        </authorList>
    </citation>
    <scope>NUCLEOTIDE SEQUENCE [LARGE SCALE GENOMIC DNA]</scope>
    <source>
        <strain evidence="2 3">YIM 152171</strain>
    </source>
</reference>
<dbReference type="InterPro" id="IPR038740">
    <property type="entry name" value="BioF2-like_GNAT_dom"/>
</dbReference>
<keyword evidence="3" id="KW-1185">Reference proteome</keyword>
<sequence length="396" mass="43948">MSPSRPQDHEARITVVQDVESLAELAGPWRDLAAEALESNVFYEPGMLLEALRHLRGLRAWQVVLVFRESRLIGLFPLQRARLGGGTRLVLELLQHPHSFLHTPLVHRDHARCALDAWLGWCRRGSGAALVLCSRITADGPVARLLRERLGSVGGDSIELRRYERPLLEPQDDPEAYLRRVLSSERRRQLRRRRALLEEHGALAVRVLGAGEDPAAWIEAFLALEASGWKGRKGTALACSEDHAQFFRAMVGELHGRGQALLSGVEQEGRWLAMSCHFRAACPDGGAFWFKPAFDEEHAKLSPGVLLETELIRLLGERFADVRWIDSCTSPDNELMGRLWSGRRAIATLAMAVPAVRGRLALRAMALALQGRLVLRAGRRRLAGAVPARGTEPAST</sequence>
<organism evidence="2 3">
    <name type="scientific">Marinimicrococcus flavescens</name>
    <dbReference type="NCBI Taxonomy" id="3031815"/>
    <lineage>
        <taxon>Bacteria</taxon>
        <taxon>Pseudomonadati</taxon>
        <taxon>Pseudomonadota</taxon>
        <taxon>Alphaproteobacteria</taxon>
        <taxon>Geminicoccales</taxon>
        <taxon>Geminicoccaceae</taxon>
        <taxon>Marinimicrococcus</taxon>
    </lineage>
</organism>